<feature type="binding site" evidence="11">
    <location>
        <position position="60"/>
    </location>
    <ligand>
        <name>Ca(2+)</name>
        <dbReference type="ChEBI" id="CHEBI:29108"/>
        <label>1</label>
    </ligand>
</feature>
<evidence type="ECO:0000313" key="15">
    <source>
        <dbReference type="EMBL" id="RHN74515.1"/>
    </source>
</evidence>
<dbReference type="CDD" id="cd00693">
    <property type="entry name" value="secretory_peroxidase"/>
    <property type="match status" value="1"/>
</dbReference>
<dbReference type="GO" id="GO:0005576">
    <property type="term" value="C:extracellular region"/>
    <property type="evidence" value="ECO:0007669"/>
    <property type="project" value="UniProtKB-SubCell"/>
</dbReference>
<evidence type="ECO:0000256" key="12">
    <source>
        <dbReference type="PIRSR" id="PIRSR600823-5"/>
    </source>
</evidence>
<dbReference type="GO" id="GO:0140825">
    <property type="term" value="F:lactoperoxidase activity"/>
    <property type="evidence" value="ECO:0007669"/>
    <property type="project" value="UniProtKB-EC"/>
</dbReference>
<protein>
    <recommendedName>
        <fullName evidence="2 13">Peroxidase</fullName>
        <ecNumber evidence="2 13">1.11.1.7</ecNumber>
    </recommendedName>
</protein>
<comment type="subcellular location">
    <subcellularLocation>
        <location evidence="13">Secreted</location>
    </subcellularLocation>
</comment>
<evidence type="ECO:0000256" key="10">
    <source>
        <dbReference type="PIRSR" id="PIRSR600823-2"/>
    </source>
</evidence>
<keyword evidence="13" id="KW-0376">Hydrogen peroxide</keyword>
<dbReference type="InterPro" id="IPR002016">
    <property type="entry name" value="Haem_peroxidase"/>
</dbReference>
<sequence length="342" mass="38222">MKERIRDGSNLQYNFYKVSCPQAENIVRSAVTDIYFNHRDLHLLFFVSFHDCFIQGCDASLLLEDNGDRNSSYEKQAIPNQTLKGNDKVDLIKEEVEQACPGVVSCADILALAARDSVFLGGGPFYPVLTGRRDSLQSFFQEATDQIPRPDDNITRTLHLFNLRGFNARETVSLLGAHNIGKICCDFIQQRLYDFQGTGQPDPSIPLDFLSQMRQNCPDNNKNNVISNGMFSTFTVSKPMNVHHSNNKGMSYKQALSSAVSSGASFDTHYYQSLLRGRGLLFADQQLMAEEKTAKLVSAYASDDGSTFRMDFARVMMKLSNLDVLTGNQGQVRLNCSRVVSS</sequence>
<dbReference type="Gene3D" id="1.10.420.10">
    <property type="entry name" value="Peroxidase, domain 2"/>
    <property type="match status" value="1"/>
</dbReference>
<evidence type="ECO:0000256" key="8">
    <source>
        <dbReference type="ARBA" id="ARBA00023157"/>
    </source>
</evidence>
<feature type="disulfide bond" evidence="12">
    <location>
        <begin position="20"/>
        <end position="100"/>
    </location>
</feature>
<dbReference type="InterPro" id="IPR033905">
    <property type="entry name" value="Secretory_peroxidase"/>
</dbReference>
<feature type="binding site" evidence="11">
    <location>
        <position position="56"/>
    </location>
    <ligand>
        <name>Ca(2+)</name>
        <dbReference type="ChEBI" id="CHEBI:29108"/>
        <label>1</label>
    </ligand>
</feature>
<feature type="disulfide bond" evidence="12">
    <location>
        <begin position="52"/>
        <end position="57"/>
    </location>
</feature>
<dbReference type="InterPro" id="IPR000823">
    <property type="entry name" value="Peroxidase_pln"/>
</dbReference>
<evidence type="ECO:0000256" key="1">
    <source>
        <dbReference type="ARBA" id="ARBA00000189"/>
    </source>
</evidence>
<feature type="binding site" evidence="10">
    <location>
        <position position="148"/>
    </location>
    <ligand>
        <name>substrate</name>
    </ligand>
</feature>
<dbReference type="PRINTS" id="PR00461">
    <property type="entry name" value="PLPEROXIDASE"/>
</dbReference>
<evidence type="ECO:0000256" key="6">
    <source>
        <dbReference type="ARBA" id="ARBA00023002"/>
    </source>
</evidence>
<feature type="binding site" evidence="11">
    <location>
        <position position="267"/>
    </location>
    <ligand>
        <name>Ca(2+)</name>
        <dbReference type="ChEBI" id="CHEBI:29108"/>
        <label>2</label>
    </ligand>
</feature>
<dbReference type="Gene3D" id="1.10.520.10">
    <property type="match status" value="1"/>
</dbReference>
<dbReference type="InterPro" id="IPR010255">
    <property type="entry name" value="Haem_peroxidase_sf"/>
</dbReference>
<feature type="binding site" evidence="11">
    <location>
        <position position="51"/>
    </location>
    <ligand>
        <name>Ca(2+)</name>
        <dbReference type="ChEBI" id="CHEBI:29108"/>
        <label>1</label>
    </ligand>
</feature>
<dbReference type="AlphaFoldDB" id="A0A396JDI5"/>
<dbReference type="GO" id="GO:0006979">
    <property type="term" value="P:response to oxidative stress"/>
    <property type="evidence" value="ECO:0007669"/>
    <property type="project" value="UniProtKB-UniRule"/>
</dbReference>
<keyword evidence="13" id="KW-0964">Secreted</keyword>
<name>A0A396JDI5_MEDTR</name>
<dbReference type="Pfam" id="PF00141">
    <property type="entry name" value="peroxidase"/>
    <property type="match status" value="1"/>
</dbReference>
<feature type="binding site" evidence="11">
    <location>
        <position position="74"/>
    </location>
    <ligand>
        <name>Ca(2+)</name>
        <dbReference type="ChEBI" id="CHEBI:29108"/>
        <label>1</label>
    </ligand>
</feature>
<dbReference type="EC" id="1.11.1.7" evidence="2 13"/>
<dbReference type="PRINTS" id="PR00458">
    <property type="entry name" value="PEROXIDASE"/>
</dbReference>
<evidence type="ECO:0000259" key="14">
    <source>
        <dbReference type="PROSITE" id="PS50873"/>
    </source>
</evidence>
<dbReference type="Proteomes" id="UP000265566">
    <property type="component" value="Chromosome 2"/>
</dbReference>
<dbReference type="PROSITE" id="PS50873">
    <property type="entry name" value="PEROXIDASE_4"/>
    <property type="match status" value="1"/>
</dbReference>
<dbReference type="GO" id="GO:0042744">
    <property type="term" value="P:hydrogen peroxide catabolic process"/>
    <property type="evidence" value="ECO:0007669"/>
    <property type="project" value="UniProtKB-KW"/>
</dbReference>
<feature type="domain" description="Plant heme peroxidase family profile" evidence="14">
    <location>
        <begin position="10"/>
        <end position="340"/>
    </location>
</feature>
<organism evidence="15 16">
    <name type="scientific">Medicago truncatula</name>
    <name type="common">Barrel medic</name>
    <name type="synonym">Medicago tribuloides</name>
    <dbReference type="NCBI Taxonomy" id="3880"/>
    <lineage>
        <taxon>Eukaryota</taxon>
        <taxon>Viridiplantae</taxon>
        <taxon>Streptophyta</taxon>
        <taxon>Embryophyta</taxon>
        <taxon>Tracheophyta</taxon>
        <taxon>Spermatophyta</taxon>
        <taxon>Magnoliopsida</taxon>
        <taxon>eudicotyledons</taxon>
        <taxon>Gunneridae</taxon>
        <taxon>Pentapetalae</taxon>
        <taxon>rosids</taxon>
        <taxon>fabids</taxon>
        <taxon>Fabales</taxon>
        <taxon>Fabaceae</taxon>
        <taxon>Papilionoideae</taxon>
        <taxon>50 kb inversion clade</taxon>
        <taxon>NPAAA clade</taxon>
        <taxon>Hologalegina</taxon>
        <taxon>IRL clade</taxon>
        <taxon>Trifolieae</taxon>
        <taxon>Medicago</taxon>
    </lineage>
</organism>
<feature type="binding site" evidence="11">
    <location>
        <position position="58"/>
    </location>
    <ligand>
        <name>Ca(2+)</name>
        <dbReference type="ChEBI" id="CHEBI:29108"/>
        <label>1</label>
    </ligand>
</feature>
<feature type="active site" description="Proton acceptor" evidence="9">
    <location>
        <position position="50"/>
    </location>
</feature>
<dbReference type="SUPFAM" id="SSF48113">
    <property type="entry name" value="Heme-dependent peroxidases"/>
    <property type="match status" value="1"/>
</dbReference>
<accession>A0A396JDI5</accession>
<keyword evidence="7 11" id="KW-0408">Iron</keyword>
<keyword evidence="6 13" id="KW-0560">Oxidoreductase</keyword>
<evidence type="ECO:0000313" key="16">
    <source>
        <dbReference type="Proteomes" id="UP000265566"/>
    </source>
</evidence>
<keyword evidence="11 13" id="KW-0106">Calcium</keyword>
<reference evidence="16" key="1">
    <citation type="journal article" date="2018" name="Nat. Plants">
        <title>Whole-genome landscape of Medicago truncatula symbiotic genes.</title>
        <authorList>
            <person name="Pecrix Y."/>
            <person name="Staton S.E."/>
            <person name="Sallet E."/>
            <person name="Lelandais-Briere C."/>
            <person name="Moreau S."/>
            <person name="Carrere S."/>
            <person name="Blein T."/>
            <person name="Jardinaud M.F."/>
            <person name="Latrasse D."/>
            <person name="Zouine M."/>
            <person name="Zahm M."/>
            <person name="Kreplak J."/>
            <person name="Mayjonade B."/>
            <person name="Satge C."/>
            <person name="Perez M."/>
            <person name="Cauet S."/>
            <person name="Marande W."/>
            <person name="Chantry-Darmon C."/>
            <person name="Lopez-Roques C."/>
            <person name="Bouchez O."/>
            <person name="Berard A."/>
            <person name="Debelle F."/>
            <person name="Munos S."/>
            <person name="Bendahmane A."/>
            <person name="Berges H."/>
            <person name="Niebel A."/>
            <person name="Buitink J."/>
            <person name="Frugier F."/>
            <person name="Benhamed M."/>
            <person name="Crespi M."/>
            <person name="Gouzy J."/>
            <person name="Gamas P."/>
        </authorList>
    </citation>
    <scope>NUCLEOTIDE SEQUENCE [LARGE SCALE GENOMIC DNA]</scope>
    <source>
        <strain evidence="16">cv. Jemalong A17</strain>
    </source>
</reference>
<evidence type="ECO:0000256" key="2">
    <source>
        <dbReference type="ARBA" id="ARBA00012313"/>
    </source>
</evidence>
<comment type="cofactor">
    <cofactor evidence="11 13">
        <name>Ca(2+)</name>
        <dbReference type="ChEBI" id="CHEBI:29108"/>
    </cofactor>
    <text evidence="11 13">Binds 2 calcium ions per subunit.</text>
</comment>
<evidence type="ECO:0000256" key="9">
    <source>
        <dbReference type="PIRSR" id="PIRSR600823-1"/>
    </source>
</evidence>
<comment type="similarity">
    <text evidence="13">Belongs to the peroxidase family. Classical plant (class III) peroxidase subfamily.</text>
</comment>
<comment type="function">
    <text evidence="13">Removal of H(2)O(2), oxidation of toxic reductants, biosynthesis and degradation of lignin, suberization, auxin catabolism, response to environmental stresses such as wounding, pathogen attack and oxidative stress.</text>
</comment>
<evidence type="ECO:0000256" key="4">
    <source>
        <dbReference type="ARBA" id="ARBA00022617"/>
    </source>
</evidence>
<evidence type="ECO:0000256" key="11">
    <source>
        <dbReference type="PIRSR" id="PIRSR600823-3"/>
    </source>
</evidence>
<evidence type="ECO:0000256" key="3">
    <source>
        <dbReference type="ARBA" id="ARBA00022559"/>
    </source>
</evidence>
<comment type="caution">
    <text evidence="15">The sequence shown here is derived from an EMBL/GenBank/DDBJ whole genome shotgun (WGS) entry which is preliminary data.</text>
</comment>
<comment type="catalytic activity">
    <reaction evidence="1 13">
        <text>2 a phenolic donor + H2O2 = 2 a phenolic radical donor + 2 H2O</text>
        <dbReference type="Rhea" id="RHEA:56136"/>
        <dbReference type="ChEBI" id="CHEBI:15377"/>
        <dbReference type="ChEBI" id="CHEBI:16240"/>
        <dbReference type="ChEBI" id="CHEBI:139520"/>
        <dbReference type="ChEBI" id="CHEBI:139521"/>
        <dbReference type="EC" id="1.11.1.7"/>
    </reaction>
</comment>
<evidence type="ECO:0000256" key="7">
    <source>
        <dbReference type="ARBA" id="ARBA00023004"/>
    </source>
</evidence>
<feature type="disulfide bond" evidence="12">
    <location>
        <begin position="185"/>
        <end position="217"/>
    </location>
</feature>
<dbReference type="PANTHER" id="PTHR31235">
    <property type="entry name" value="PEROXIDASE 25-RELATED"/>
    <property type="match status" value="1"/>
</dbReference>
<dbReference type="GO" id="GO:0046872">
    <property type="term" value="F:metal ion binding"/>
    <property type="evidence" value="ECO:0007669"/>
    <property type="project" value="UniProtKB-UniRule"/>
</dbReference>
<keyword evidence="5 11" id="KW-0479">Metal-binding</keyword>
<dbReference type="EMBL" id="PSQE01000002">
    <property type="protein sequence ID" value="RHN74515.1"/>
    <property type="molecule type" value="Genomic_DNA"/>
</dbReference>
<dbReference type="Gramene" id="rna10601">
    <property type="protein sequence ID" value="RHN74515.1"/>
    <property type="gene ID" value="gene10601"/>
</dbReference>
<keyword evidence="4 13" id="KW-0349">Heme</keyword>
<evidence type="ECO:0000256" key="13">
    <source>
        <dbReference type="RuleBase" id="RU362060"/>
    </source>
</evidence>
<gene>
    <name evidence="15" type="ORF">MtrunA17_Chr2g0311251</name>
</gene>
<comment type="cofactor">
    <cofactor evidence="11 13">
        <name>heme b</name>
        <dbReference type="ChEBI" id="CHEBI:60344"/>
    </cofactor>
    <text evidence="11 13">Binds 1 heme b (iron(II)-protoporphyrin IX) group per subunit.</text>
</comment>
<keyword evidence="8 12" id="KW-1015">Disulfide bond</keyword>
<dbReference type="GO" id="GO:0020037">
    <property type="term" value="F:heme binding"/>
    <property type="evidence" value="ECO:0007669"/>
    <property type="project" value="UniProtKB-UniRule"/>
</dbReference>
<feature type="binding site" description="axial binding residue" evidence="11">
    <location>
        <position position="178"/>
    </location>
    <ligand>
        <name>heme b</name>
        <dbReference type="ChEBI" id="CHEBI:60344"/>
    </ligand>
    <ligandPart>
        <name>Fe</name>
        <dbReference type="ChEBI" id="CHEBI:18248"/>
    </ligandPart>
</feature>
<keyword evidence="3 13" id="KW-0575">Peroxidase</keyword>
<feature type="disulfide bond" evidence="12">
    <location>
        <begin position="106"/>
        <end position="336"/>
    </location>
</feature>
<evidence type="ECO:0000256" key="5">
    <source>
        <dbReference type="ARBA" id="ARBA00022723"/>
    </source>
</evidence>
<proteinExistence type="inferred from homology"/>